<dbReference type="OrthoDB" id="5012372at2"/>
<comment type="subcellular location">
    <subcellularLocation>
        <location evidence="2">Cell membrane</location>
    </subcellularLocation>
</comment>
<dbReference type="PANTHER" id="PTHR45436">
    <property type="entry name" value="SENSOR HISTIDINE KINASE YKOH"/>
    <property type="match status" value="1"/>
</dbReference>
<dbReference type="PROSITE" id="PS50109">
    <property type="entry name" value="HIS_KIN"/>
    <property type="match status" value="1"/>
</dbReference>
<dbReference type="GO" id="GO:0005886">
    <property type="term" value="C:plasma membrane"/>
    <property type="evidence" value="ECO:0007669"/>
    <property type="project" value="UniProtKB-SubCell"/>
</dbReference>
<dbReference type="CDD" id="cd00075">
    <property type="entry name" value="HATPase"/>
    <property type="match status" value="1"/>
</dbReference>
<feature type="domain" description="Histidine kinase" evidence="13">
    <location>
        <begin position="217"/>
        <end position="428"/>
    </location>
</feature>
<dbReference type="RefSeq" id="WP_145911601.1">
    <property type="nucleotide sequence ID" value="NZ_BAAAMZ010000028.1"/>
</dbReference>
<dbReference type="InterPro" id="IPR050428">
    <property type="entry name" value="TCS_sensor_his_kinase"/>
</dbReference>
<dbReference type="SUPFAM" id="SSF55874">
    <property type="entry name" value="ATPase domain of HSP90 chaperone/DNA topoisomerase II/histidine kinase"/>
    <property type="match status" value="1"/>
</dbReference>
<keyword evidence="8 12" id="KW-1133">Transmembrane helix</keyword>
<evidence type="ECO:0000256" key="12">
    <source>
        <dbReference type="SAM" id="Phobius"/>
    </source>
</evidence>
<evidence type="ECO:0000256" key="7">
    <source>
        <dbReference type="ARBA" id="ARBA00022777"/>
    </source>
</evidence>
<evidence type="ECO:0000256" key="9">
    <source>
        <dbReference type="ARBA" id="ARBA00023012"/>
    </source>
</evidence>
<name>A0A561S927_9ACTN</name>
<dbReference type="PRINTS" id="PR00344">
    <property type="entry name" value="BCTRLSENSOR"/>
</dbReference>
<dbReference type="InterPro" id="IPR036097">
    <property type="entry name" value="HisK_dim/P_sf"/>
</dbReference>
<sequence>MLTAAARIRRLRRRLTALFALTSAVGLVALSALAVKVDGDSHHHQLDDSLKIQTSAAIPQLGADDNGALDVSAMLEAVDADCPPLTVFAVHGTALQLAYTAKQPCAKVRPADAEQLAAAALRLDGPAWADRTGTDDHPLRLMAAPFTGADGQTTAGVMVSAADASHDQSAHRQLILLLAGGCAVLVTVSSVIGHLLSGRATRPALTALQQQEAFLADAAHDLRTPVAALRTLAETALAQSTRPVDGAAAETMRTAALQRTVRLAGRMGDLVDGLLTRARLAAGVGELERSPLRLDQLADTVLEELPQQGQQVTTRLEPVVVNGDPDLLRRAIANLLGNALAHGHAPGRPAEIELTVTADGTLTVDDAGPGLPPEHADTLFERFHSTSGSTGLGLSIASWVAHAHGGTLTAGPSPRGGARFTLRIPAHRR</sequence>
<evidence type="ECO:0000313" key="15">
    <source>
        <dbReference type="Proteomes" id="UP000317940"/>
    </source>
</evidence>
<keyword evidence="7 14" id="KW-0418">Kinase</keyword>
<dbReference type="EMBL" id="VIWT01000009">
    <property type="protein sequence ID" value="TWF71379.1"/>
    <property type="molecule type" value="Genomic_DNA"/>
</dbReference>
<feature type="region of interest" description="Disordered" evidence="11">
    <location>
        <begin position="408"/>
        <end position="429"/>
    </location>
</feature>
<keyword evidence="9" id="KW-0902">Two-component regulatory system</keyword>
<dbReference type="Pfam" id="PF00512">
    <property type="entry name" value="HisKA"/>
    <property type="match status" value="1"/>
</dbReference>
<gene>
    <name evidence="14" type="ORF">FHX73_199</name>
</gene>
<dbReference type="Gene3D" id="1.10.287.130">
    <property type="match status" value="1"/>
</dbReference>
<evidence type="ECO:0000313" key="14">
    <source>
        <dbReference type="EMBL" id="TWF71379.1"/>
    </source>
</evidence>
<evidence type="ECO:0000256" key="5">
    <source>
        <dbReference type="ARBA" id="ARBA00022679"/>
    </source>
</evidence>
<protein>
    <recommendedName>
        <fullName evidence="3">histidine kinase</fullName>
        <ecNumber evidence="3">2.7.13.3</ecNumber>
    </recommendedName>
</protein>
<comment type="catalytic activity">
    <reaction evidence="1">
        <text>ATP + protein L-histidine = ADP + protein N-phospho-L-histidine.</text>
        <dbReference type="EC" id="2.7.13.3"/>
    </reaction>
</comment>
<dbReference type="EC" id="2.7.13.3" evidence="3"/>
<keyword evidence="10 12" id="KW-0472">Membrane</keyword>
<accession>A0A561S927</accession>
<evidence type="ECO:0000256" key="6">
    <source>
        <dbReference type="ARBA" id="ARBA00022692"/>
    </source>
</evidence>
<evidence type="ECO:0000256" key="11">
    <source>
        <dbReference type="SAM" id="MobiDB-lite"/>
    </source>
</evidence>
<evidence type="ECO:0000256" key="1">
    <source>
        <dbReference type="ARBA" id="ARBA00000085"/>
    </source>
</evidence>
<dbReference type="Pfam" id="PF02518">
    <property type="entry name" value="HATPase_c"/>
    <property type="match status" value="1"/>
</dbReference>
<evidence type="ECO:0000256" key="10">
    <source>
        <dbReference type="ARBA" id="ARBA00023136"/>
    </source>
</evidence>
<dbReference type="InterPro" id="IPR003594">
    <property type="entry name" value="HATPase_dom"/>
</dbReference>
<dbReference type="SUPFAM" id="SSF47384">
    <property type="entry name" value="Homodimeric domain of signal transducing histidine kinase"/>
    <property type="match status" value="1"/>
</dbReference>
<keyword evidence="5" id="KW-0808">Transferase</keyword>
<feature type="transmembrane region" description="Helical" evidence="12">
    <location>
        <begin position="174"/>
        <end position="196"/>
    </location>
</feature>
<keyword evidence="15" id="KW-1185">Reference proteome</keyword>
<dbReference type="Proteomes" id="UP000317940">
    <property type="component" value="Unassembled WGS sequence"/>
</dbReference>
<dbReference type="GO" id="GO:0000155">
    <property type="term" value="F:phosphorelay sensor kinase activity"/>
    <property type="evidence" value="ECO:0007669"/>
    <property type="project" value="InterPro"/>
</dbReference>
<keyword evidence="4" id="KW-0597">Phosphoprotein</keyword>
<dbReference type="SMART" id="SM00388">
    <property type="entry name" value="HisKA"/>
    <property type="match status" value="1"/>
</dbReference>
<dbReference type="InterPro" id="IPR004358">
    <property type="entry name" value="Sig_transdc_His_kin-like_C"/>
</dbReference>
<dbReference type="CDD" id="cd00082">
    <property type="entry name" value="HisKA"/>
    <property type="match status" value="1"/>
</dbReference>
<dbReference type="InterPro" id="IPR005467">
    <property type="entry name" value="His_kinase_dom"/>
</dbReference>
<keyword evidence="6 12" id="KW-0812">Transmembrane</keyword>
<evidence type="ECO:0000256" key="8">
    <source>
        <dbReference type="ARBA" id="ARBA00022989"/>
    </source>
</evidence>
<evidence type="ECO:0000256" key="2">
    <source>
        <dbReference type="ARBA" id="ARBA00004236"/>
    </source>
</evidence>
<dbReference type="InterPro" id="IPR036890">
    <property type="entry name" value="HATPase_C_sf"/>
</dbReference>
<comment type="caution">
    <text evidence="14">The sequence shown here is derived from an EMBL/GenBank/DDBJ whole genome shotgun (WGS) entry which is preliminary data.</text>
</comment>
<dbReference type="SMART" id="SM00387">
    <property type="entry name" value="HATPase_c"/>
    <property type="match status" value="1"/>
</dbReference>
<dbReference type="PANTHER" id="PTHR45436:SF5">
    <property type="entry name" value="SENSOR HISTIDINE KINASE TRCS"/>
    <property type="match status" value="1"/>
</dbReference>
<organism evidence="14 15">
    <name type="scientific">Kitasatospora viridis</name>
    <dbReference type="NCBI Taxonomy" id="281105"/>
    <lineage>
        <taxon>Bacteria</taxon>
        <taxon>Bacillati</taxon>
        <taxon>Actinomycetota</taxon>
        <taxon>Actinomycetes</taxon>
        <taxon>Kitasatosporales</taxon>
        <taxon>Streptomycetaceae</taxon>
        <taxon>Kitasatospora</taxon>
    </lineage>
</organism>
<dbReference type="AlphaFoldDB" id="A0A561S927"/>
<dbReference type="InterPro" id="IPR003661">
    <property type="entry name" value="HisK_dim/P_dom"/>
</dbReference>
<evidence type="ECO:0000259" key="13">
    <source>
        <dbReference type="PROSITE" id="PS50109"/>
    </source>
</evidence>
<evidence type="ECO:0000256" key="4">
    <source>
        <dbReference type="ARBA" id="ARBA00022553"/>
    </source>
</evidence>
<evidence type="ECO:0000256" key="3">
    <source>
        <dbReference type="ARBA" id="ARBA00012438"/>
    </source>
</evidence>
<dbReference type="Gene3D" id="3.30.565.10">
    <property type="entry name" value="Histidine kinase-like ATPase, C-terminal domain"/>
    <property type="match status" value="1"/>
</dbReference>
<proteinExistence type="predicted"/>
<reference evidence="14 15" key="1">
    <citation type="submission" date="2019-06" db="EMBL/GenBank/DDBJ databases">
        <title>Sequencing the genomes of 1000 actinobacteria strains.</title>
        <authorList>
            <person name="Klenk H.-P."/>
        </authorList>
    </citation>
    <scope>NUCLEOTIDE SEQUENCE [LARGE SCALE GENOMIC DNA]</scope>
    <source>
        <strain evidence="14 15">DSM 44826</strain>
    </source>
</reference>